<proteinExistence type="predicted"/>
<dbReference type="EMBL" id="MASQ01000083">
    <property type="protein sequence ID" value="OCB02961.1"/>
    <property type="molecule type" value="Genomic_DNA"/>
</dbReference>
<name>A0A1B9BZ34_9PROT</name>
<accession>A0A1B9BZ34</accession>
<sequence>MLIGAITIVWNDAHEQVFRNFWYFSGLPKKQAEETFFSLRSDYAQRKRTLAAIEKYQPYPSEDKEHALKWIEKLSEKSIERNAVTHTMWDSNGFLEGKMISSSEINNEYLTRYLSEDNQKLFGCLLNSLYEITLELNKATAIFEIHHAKSVEEVQRLGPEKFLKRFRGLPRYVENFEPLNNEQKELKEKYITKSIPVTESTMEEKAASSLKRNTTL</sequence>
<evidence type="ECO:0000313" key="2">
    <source>
        <dbReference type="Proteomes" id="UP000093129"/>
    </source>
</evidence>
<dbReference type="AlphaFoldDB" id="A0A1B9BZ34"/>
<comment type="caution">
    <text evidence="1">The sequence shown here is derived from an EMBL/GenBank/DDBJ whole genome shotgun (WGS) entry which is preliminary data.</text>
</comment>
<dbReference type="Proteomes" id="UP000093129">
    <property type="component" value="Unassembled WGS sequence"/>
</dbReference>
<organism evidence="1 2">
    <name type="scientific">Acidithiobacillus ferrivorans</name>
    <dbReference type="NCBI Taxonomy" id="160808"/>
    <lineage>
        <taxon>Bacteria</taxon>
        <taxon>Pseudomonadati</taxon>
        <taxon>Pseudomonadota</taxon>
        <taxon>Acidithiobacillia</taxon>
        <taxon>Acidithiobacillales</taxon>
        <taxon>Acidithiobacillaceae</taxon>
        <taxon>Acidithiobacillus</taxon>
    </lineage>
</organism>
<gene>
    <name evidence="1" type="ORF">BBC27_10525</name>
</gene>
<reference evidence="1 2" key="1">
    <citation type="submission" date="2016-07" db="EMBL/GenBank/DDBJ databases">
        <title>Draft genome of a psychrotolerant acidophile Acidithiobacillus ferrivorans strain YL15.</title>
        <authorList>
            <person name="Peng T."/>
            <person name="Ma L."/>
            <person name="Nan M."/>
            <person name="An N."/>
            <person name="Wang M."/>
            <person name="Qiu G."/>
            <person name="Zeng W."/>
        </authorList>
    </citation>
    <scope>NUCLEOTIDE SEQUENCE [LARGE SCALE GENOMIC DNA]</scope>
    <source>
        <strain evidence="1 2">YL15</strain>
    </source>
</reference>
<protein>
    <submittedName>
        <fullName evidence="1">Uncharacterized protein</fullName>
    </submittedName>
</protein>
<evidence type="ECO:0000313" key="1">
    <source>
        <dbReference type="EMBL" id="OCB02961.1"/>
    </source>
</evidence>